<organism evidence="1 2">
    <name type="scientific">Lentzea roselyniae</name>
    <dbReference type="NCBI Taxonomy" id="531940"/>
    <lineage>
        <taxon>Bacteria</taxon>
        <taxon>Bacillati</taxon>
        <taxon>Actinomycetota</taxon>
        <taxon>Actinomycetes</taxon>
        <taxon>Pseudonocardiales</taxon>
        <taxon>Pseudonocardiaceae</taxon>
        <taxon>Lentzea</taxon>
    </lineage>
</organism>
<evidence type="ECO:0000313" key="1">
    <source>
        <dbReference type="EMBL" id="GAA3673885.1"/>
    </source>
</evidence>
<name>A0ABP7C275_9PSEU</name>
<gene>
    <name evidence="1" type="ORF">GCM10022267_71020</name>
</gene>
<comment type="caution">
    <text evidence="1">The sequence shown here is derived from an EMBL/GenBank/DDBJ whole genome shotgun (WGS) entry which is preliminary data.</text>
</comment>
<evidence type="ECO:0000313" key="2">
    <source>
        <dbReference type="Proteomes" id="UP001500711"/>
    </source>
</evidence>
<accession>A0ABP7C275</accession>
<dbReference type="EMBL" id="BAABBE010000028">
    <property type="protein sequence ID" value="GAA3673885.1"/>
    <property type="molecule type" value="Genomic_DNA"/>
</dbReference>
<proteinExistence type="predicted"/>
<dbReference type="Proteomes" id="UP001500711">
    <property type="component" value="Unassembled WGS sequence"/>
</dbReference>
<sequence>MGFSIRVEAPHRGLRDRVDEVLADERRADALCWLAGAEVVLSFKGALRVKLYLCRRWSECRPGRS</sequence>
<protein>
    <submittedName>
        <fullName evidence="1">Uncharacterized protein</fullName>
    </submittedName>
</protein>
<keyword evidence="2" id="KW-1185">Reference proteome</keyword>
<reference evidence="2" key="1">
    <citation type="journal article" date="2019" name="Int. J. Syst. Evol. Microbiol.">
        <title>The Global Catalogue of Microorganisms (GCM) 10K type strain sequencing project: providing services to taxonomists for standard genome sequencing and annotation.</title>
        <authorList>
            <consortium name="The Broad Institute Genomics Platform"/>
            <consortium name="The Broad Institute Genome Sequencing Center for Infectious Disease"/>
            <person name="Wu L."/>
            <person name="Ma J."/>
        </authorList>
    </citation>
    <scope>NUCLEOTIDE SEQUENCE [LARGE SCALE GENOMIC DNA]</scope>
    <source>
        <strain evidence="2">JCM 17494</strain>
    </source>
</reference>